<keyword evidence="4 7" id="KW-0698">rRNA processing</keyword>
<dbReference type="GO" id="GO:0000178">
    <property type="term" value="C:exosome (RNase complex)"/>
    <property type="evidence" value="ECO:0007669"/>
    <property type="project" value="TreeGrafter"/>
</dbReference>
<dbReference type="GO" id="GO:0005737">
    <property type="term" value="C:cytoplasm"/>
    <property type="evidence" value="ECO:0007669"/>
    <property type="project" value="UniProtKB-SubCell"/>
</dbReference>
<dbReference type="AlphaFoldDB" id="A0A2J7QAZ1"/>
<dbReference type="PANTHER" id="PTHR15341:SF3">
    <property type="entry name" value="NUCLEAR NUCLEIC ACID-BINDING PROTEIN C1D"/>
    <property type="match status" value="1"/>
</dbReference>
<evidence type="ECO:0000256" key="7">
    <source>
        <dbReference type="RuleBase" id="RU368003"/>
    </source>
</evidence>
<comment type="caution">
    <text evidence="8">The sequence shown here is derived from an EMBL/GenBank/DDBJ whole genome shotgun (WGS) entry which is preliminary data.</text>
</comment>
<gene>
    <name evidence="8" type="primary">C1D</name>
    <name evidence="8" type="ORF">B7P43_G12372</name>
</gene>
<comment type="subunit">
    <text evidence="7">Monomer and homodimer.</text>
</comment>
<keyword evidence="9" id="KW-1185">Reference proteome</keyword>
<dbReference type="FunCoup" id="A0A2J7QAZ1">
    <property type="interactions" value="212"/>
</dbReference>
<evidence type="ECO:0000256" key="3">
    <source>
        <dbReference type="ARBA" id="ARBA00015212"/>
    </source>
</evidence>
<keyword evidence="7" id="KW-0238">DNA-binding</keyword>
<dbReference type="EMBL" id="NEVH01016304">
    <property type="protein sequence ID" value="PNF25768.1"/>
    <property type="molecule type" value="Genomic_DNA"/>
</dbReference>
<organism evidence="8 9">
    <name type="scientific">Cryptotermes secundus</name>
    <dbReference type="NCBI Taxonomy" id="105785"/>
    <lineage>
        <taxon>Eukaryota</taxon>
        <taxon>Metazoa</taxon>
        <taxon>Ecdysozoa</taxon>
        <taxon>Arthropoda</taxon>
        <taxon>Hexapoda</taxon>
        <taxon>Insecta</taxon>
        <taxon>Pterygota</taxon>
        <taxon>Neoptera</taxon>
        <taxon>Polyneoptera</taxon>
        <taxon>Dictyoptera</taxon>
        <taxon>Blattodea</taxon>
        <taxon>Blattoidea</taxon>
        <taxon>Termitoidae</taxon>
        <taxon>Kalotermitidae</taxon>
        <taxon>Cryptotermitinae</taxon>
        <taxon>Cryptotermes</taxon>
    </lineage>
</organism>
<dbReference type="PANTHER" id="PTHR15341">
    <property type="entry name" value="SUN-COR STEROID HORMONE RECEPTOR CO-REPRESSOR"/>
    <property type="match status" value="1"/>
</dbReference>
<evidence type="ECO:0000313" key="8">
    <source>
        <dbReference type="EMBL" id="PNF25768.1"/>
    </source>
</evidence>
<evidence type="ECO:0000256" key="4">
    <source>
        <dbReference type="ARBA" id="ARBA00022552"/>
    </source>
</evidence>
<proteinExistence type="inferred from homology"/>
<dbReference type="Pfam" id="PF04000">
    <property type="entry name" value="Sas10_Utp3"/>
    <property type="match status" value="1"/>
</dbReference>
<dbReference type="GO" id="GO:0003723">
    <property type="term" value="F:RNA binding"/>
    <property type="evidence" value="ECO:0007669"/>
    <property type="project" value="UniProtKB-UniRule"/>
</dbReference>
<sequence length="158" mass="18479">MSKDSWMDFGELSTDTDFTSRIKNFHDSVNRIGELLQTVCEKDAYEKLNIDDRIKYDLLLSYSINSLFWLYLRTQGVDPTKHAVKSEIDRVREYFAKAKQVEDRRTIMPHIDVAAARRFIRSGLWQPNQKDNKSTDVKVQGPERIDDDIVGRLTKHNV</sequence>
<dbReference type="InterPro" id="IPR007146">
    <property type="entry name" value="Sas10/Utp3/C1D"/>
</dbReference>
<keyword evidence="7" id="KW-0963">Cytoplasm</keyword>
<comment type="similarity">
    <text evidence="2 7">Belongs to the C1D family.</text>
</comment>
<keyword evidence="6 7" id="KW-0539">Nucleus</keyword>
<dbReference type="Proteomes" id="UP000235965">
    <property type="component" value="Unassembled WGS sequence"/>
</dbReference>
<dbReference type="InterPro" id="IPR011082">
    <property type="entry name" value="Exosome-assoc_fac/DNA_repair"/>
</dbReference>
<dbReference type="OrthoDB" id="1421013at2759"/>
<name>A0A2J7QAZ1_9NEOP</name>
<evidence type="ECO:0000256" key="6">
    <source>
        <dbReference type="ARBA" id="ARBA00023242"/>
    </source>
</evidence>
<evidence type="ECO:0000256" key="5">
    <source>
        <dbReference type="ARBA" id="ARBA00022884"/>
    </source>
</evidence>
<dbReference type="GO" id="GO:0010468">
    <property type="term" value="P:regulation of gene expression"/>
    <property type="evidence" value="ECO:0007669"/>
    <property type="project" value="TreeGrafter"/>
</dbReference>
<dbReference type="GO" id="GO:0005730">
    <property type="term" value="C:nucleolus"/>
    <property type="evidence" value="ECO:0007669"/>
    <property type="project" value="UniProtKB-SubCell"/>
</dbReference>
<evidence type="ECO:0000313" key="9">
    <source>
        <dbReference type="Proteomes" id="UP000235965"/>
    </source>
</evidence>
<evidence type="ECO:0000256" key="1">
    <source>
        <dbReference type="ARBA" id="ARBA00004123"/>
    </source>
</evidence>
<dbReference type="InParanoid" id="A0A2J7QAZ1"/>
<accession>A0A2J7QAZ1</accession>
<reference evidence="8 9" key="1">
    <citation type="submission" date="2017-12" db="EMBL/GenBank/DDBJ databases">
        <title>Hemimetabolous genomes reveal molecular basis of termite eusociality.</title>
        <authorList>
            <person name="Harrison M.C."/>
            <person name="Jongepier E."/>
            <person name="Robertson H.M."/>
            <person name="Arning N."/>
            <person name="Bitard-Feildel T."/>
            <person name="Chao H."/>
            <person name="Childers C.P."/>
            <person name="Dinh H."/>
            <person name="Doddapaneni H."/>
            <person name="Dugan S."/>
            <person name="Gowin J."/>
            <person name="Greiner C."/>
            <person name="Han Y."/>
            <person name="Hu H."/>
            <person name="Hughes D.S.T."/>
            <person name="Huylmans A.-K."/>
            <person name="Kemena C."/>
            <person name="Kremer L.P.M."/>
            <person name="Lee S.L."/>
            <person name="Lopez-Ezquerra A."/>
            <person name="Mallet L."/>
            <person name="Monroy-Kuhn J.M."/>
            <person name="Moser A."/>
            <person name="Murali S.C."/>
            <person name="Muzny D.M."/>
            <person name="Otani S."/>
            <person name="Piulachs M.-D."/>
            <person name="Poelchau M."/>
            <person name="Qu J."/>
            <person name="Schaub F."/>
            <person name="Wada-Katsumata A."/>
            <person name="Worley K.C."/>
            <person name="Xie Q."/>
            <person name="Ylla G."/>
            <person name="Poulsen M."/>
            <person name="Gibbs R.A."/>
            <person name="Schal C."/>
            <person name="Richards S."/>
            <person name="Belles X."/>
            <person name="Korb J."/>
            <person name="Bornberg-Bauer E."/>
        </authorList>
    </citation>
    <scope>NUCLEOTIDE SEQUENCE [LARGE SCALE GENOMIC DNA]</scope>
    <source>
        <tissue evidence="8">Whole body</tissue>
    </source>
</reference>
<protein>
    <recommendedName>
        <fullName evidence="3 7">Nuclear nucleic acid-binding protein C1D</fullName>
    </recommendedName>
</protein>
<dbReference type="GO" id="GO:0000460">
    <property type="term" value="P:maturation of 5.8S rRNA"/>
    <property type="evidence" value="ECO:0007669"/>
    <property type="project" value="TreeGrafter"/>
</dbReference>
<dbReference type="STRING" id="105785.A0A2J7QAZ1"/>
<evidence type="ECO:0000256" key="2">
    <source>
        <dbReference type="ARBA" id="ARBA00009154"/>
    </source>
</evidence>
<keyword evidence="5 7" id="KW-0694">RNA-binding</keyword>
<comment type="function">
    <text evidence="7">Plays a role in the recruitment of the exosome to pre-rRNA to mediate the 3'-5' end processing of the 5.8S rRNA.</text>
</comment>
<comment type="subcellular location">
    <subcellularLocation>
        <location evidence="7">Cytoplasm</location>
    </subcellularLocation>
    <subcellularLocation>
        <location evidence="7">Nucleus</location>
        <location evidence="7">Nucleolus</location>
    </subcellularLocation>
    <subcellularLocation>
        <location evidence="1 7">Nucleus</location>
    </subcellularLocation>
</comment>
<dbReference type="GO" id="GO:0003677">
    <property type="term" value="F:DNA binding"/>
    <property type="evidence" value="ECO:0007669"/>
    <property type="project" value="UniProtKB-KW"/>
</dbReference>